<reference evidence="2" key="2">
    <citation type="journal article" date="2015" name="Fish Shellfish Immunol.">
        <title>Early steps in the European eel (Anguilla anguilla)-Vibrio vulnificus interaction in the gills: Role of the RtxA13 toxin.</title>
        <authorList>
            <person name="Callol A."/>
            <person name="Pajuelo D."/>
            <person name="Ebbesson L."/>
            <person name="Teles M."/>
            <person name="MacKenzie S."/>
            <person name="Amaro C."/>
        </authorList>
    </citation>
    <scope>NUCLEOTIDE SEQUENCE</scope>
</reference>
<organism evidence="2">
    <name type="scientific">Anguilla anguilla</name>
    <name type="common">European freshwater eel</name>
    <name type="synonym">Muraena anguilla</name>
    <dbReference type="NCBI Taxonomy" id="7936"/>
    <lineage>
        <taxon>Eukaryota</taxon>
        <taxon>Metazoa</taxon>
        <taxon>Chordata</taxon>
        <taxon>Craniata</taxon>
        <taxon>Vertebrata</taxon>
        <taxon>Euteleostomi</taxon>
        <taxon>Actinopterygii</taxon>
        <taxon>Neopterygii</taxon>
        <taxon>Teleostei</taxon>
        <taxon>Anguilliformes</taxon>
        <taxon>Anguillidae</taxon>
        <taxon>Anguilla</taxon>
    </lineage>
</organism>
<dbReference type="EMBL" id="GBXM01045221">
    <property type="protein sequence ID" value="JAH63356.1"/>
    <property type="molecule type" value="Transcribed_RNA"/>
</dbReference>
<feature type="compositionally biased region" description="Polar residues" evidence="1">
    <location>
        <begin position="7"/>
        <end position="17"/>
    </location>
</feature>
<feature type="region of interest" description="Disordered" evidence="1">
    <location>
        <begin position="1"/>
        <end position="22"/>
    </location>
</feature>
<evidence type="ECO:0000313" key="2">
    <source>
        <dbReference type="EMBL" id="JAH63356.1"/>
    </source>
</evidence>
<reference evidence="2" key="1">
    <citation type="submission" date="2014-11" db="EMBL/GenBank/DDBJ databases">
        <authorList>
            <person name="Amaro Gonzalez C."/>
        </authorList>
    </citation>
    <scope>NUCLEOTIDE SEQUENCE</scope>
</reference>
<name>A0A0E9UC00_ANGAN</name>
<sequence length="36" mass="3916">MSGIETMESSLSQSQTHSVRKRLRSLQIKAVGEGLA</sequence>
<evidence type="ECO:0000256" key="1">
    <source>
        <dbReference type="SAM" id="MobiDB-lite"/>
    </source>
</evidence>
<proteinExistence type="predicted"/>
<protein>
    <submittedName>
        <fullName evidence="2">Uncharacterized protein</fullName>
    </submittedName>
</protein>
<dbReference type="AlphaFoldDB" id="A0A0E9UC00"/>
<accession>A0A0E9UC00</accession>